<protein>
    <submittedName>
        <fullName evidence="1">Bacteriophage portal protein</fullName>
    </submittedName>
</protein>
<dbReference type="HOGENOM" id="CLU_2464262_0_0_9"/>
<dbReference type="AlphaFoldDB" id="Q3Y0F3"/>
<gene>
    <name evidence="1" type="ORF">HMPREF0351_11929</name>
</gene>
<dbReference type="InterPro" id="IPR006944">
    <property type="entry name" value="Phage/GTA_portal"/>
</dbReference>
<proteinExistence type="predicted"/>
<evidence type="ECO:0000313" key="1">
    <source>
        <dbReference type="EMBL" id="AFK59553.1"/>
    </source>
</evidence>
<accession>Q3Y0F3</accession>
<keyword evidence="2" id="KW-1185">Reference proteome</keyword>
<name>Q3Y0F3_ENTFD</name>
<dbReference type="RefSeq" id="WP_002287780.1">
    <property type="nucleotide sequence ID" value="NC_017960.1"/>
</dbReference>
<dbReference type="Proteomes" id="UP000005269">
    <property type="component" value="Chromosome"/>
</dbReference>
<reference evidence="1 2" key="1">
    <citation type="journal article" date="2012" name="BMC Microbiol.">
        <title>Complete genome sequence of Enterococcus faecium strain TX16 and comparative genomic analysis of Enterococcus faecium genomes.</title>
        <authorList>
            <person name="Qin X."/>
            <person name="Galloway-Pena J.R."/>
            <person name="Sillanpaa J."/>
            <person name="Hyeob Roh J."/>
            <person name="Nallapareddy S.R."/>
            <person name="Chowdhury S."/>
            <person name="Bourgogne A."/>
            <person name="Choudhury T."/>
            <person name="Munzy D.M."/>
            <person name="Buhay C.J."/>
            <person name="Ding Y."/>
            <person name="Dugan-Rocha S."/>
            <person name="Liu W."/>
            <person name="Kovar C."/>
            <person name="Sodergren E."/>
            <person name="Highlander S."/>
            <person name="Petrosino J.F."/>
            <person name="Worley K.C."/>
            <person name="Gibbs R.A."/>
            <person name="Weinstock G.M."/>
            <person name="Murray B.E."/>
        </authorList>
    </citation>
    <scope>NUCLEOTIDE SEQUENCE [LARGE SCALE GENOMIC DNA]</scope>
    <source>
        <strain evidence="2">ATCC BAA-472 / TX0016 / DO</strain>
    </source>
</reference>
<sequence>MLEYPGVLKDPARVRGNWQAAYGGAANAQRVAILEEGMSYKAISLPPEDNQFLSTCQFGVDENCQIFRVPPHMVQSMEYAGRYSSVVL</sequence>
<dbReference type="KEGG" id="efu:HMPREF0351_11929"/>
<dbReference type="Pfam" id="PF04860">
    <property type="entry name" value="Phage_portal"/>
    <property type="match status" value="1"/>
</dbReference>
<evidence type="ECO:0000313" key="2">
    <source>
        <dbReference type="Proteomes" id="UP000005269"/>
    </source>
</evidence>
<organism evidence="1 2">
    <name type="scientific">Enterococcus faecium (strain ATCC BAA-472 / TX0016 / DO)</name>
    <dbReference type="NCBI Taxonomy" id="333849"/>
    <lineage>
        <taxon>Bacteria</taxon>
        <taxon>Bacillati</taxon>
        <taxon>Bacillota</taxon>
        <taxon>Bacilli</taxon>
        <taxon>Lactobacillales</taxon>
        <taxon>Enterococcaceae</taxon>
        <taxon>Enterococcus</taxon>
    </lineage>
</organism>
<dbReference type="EMBL" id="CP003583">
    <property type="protein sequence ID" value="AFK59553.1"/>
    <property type="molecule type" value="Genomic_DNA"/>
</dbReference>